<dbReference type="EMBL" id="JAFBCP010000001">
    <property type="protein sequence ID" value="MBM7817514.1"/>
    <property type="molecule type" value="Genomic_DNA"/>
</dbReference>
<comment type="caution">
    <text evidence="1">The sequence shown here is derived from an EMBL/GenBank/DDBJ whole genome shotgun (WGS) entry which is preliminary data.</text>
</comment>
<evidence type="ECO:0000313" key="2">
    <source>
        <dbReference type="Proteomes" id="UP000809290"/>
    </source>
</evidence>
<dbReference type="RefSeq" id="WP_204516015.1">
    <property type="nucleotide sequence ID" value="NZ_JAFBCP010000001.1"/>
</dbReference>
<name>A0ABS2SPM8_9MICO</name>
<evidence type="ECO:0000313" key="1">
    <source>
        <dbReference type="EMBL" id="MBM7817514.1"/>
    </source>
</evidence>
<keyword evidence="2" id="KW-1185">Reference proteome</keyword>
<dbReference type="Proteomes" id="UP000809290">
    <property type="component" value="Unassembled WGS sequence"/>
</dbReference>
<reference evidence="1 2" key="1">
    <citation type="submission" date="2021-01" db="EMBL/GenBank/DDBJ databases">
        <title>Sequencing the genomes of 1000 actinobacteria strains.</title>
        <authorList>
            <person name="Klenk H.-P."/>
        </authorList>
    </citation>
    <scope>NUCLEOTIDE SEQUENCE [LARGE SCALE GENOMIC DNA]</scope>
    <source>
        <strain evidence="1 2">DSM 13657</strain>
    </source>
</reference>
<gene>
    <name evidence="1" type="ORF">JOE56_002208</name>
</gene>
<proteinExistence type="predicted"/>
<protein>
    <recommendedName>
        <fullName evidence="3">Tetracyclin repressor-like C-terminal domain-containing protein</fullName>
    </recommendedName>
</protein>
<accession>A0ABS2SPM8</accession>
<sequence length="82" mass="8998">MRVSTKPALEDWPLTAILDLFVRRAATALNDGFARDLVCQIAGALIHKMLLWGDRSPSTDPKAYVEAVLEGIGFPCRSGQQK</sequence>
<evidence type="ECO:0008006" key="3">
    <source>
        <dbReference type="Google" id="ProtNLM"/>
    </source>
</evidence>
<organism evidence="1 2">
    <name type="scientific">Brevibacterium paucivorans</name>
    <dbReference type="NCBI Taxonomy" id="170994"/>
    <lineage>
        <taxon>Bacteria</taxon>
        <taxon>Bacillati</taxon>
        <taxon>Actinomycetota</taxon>
        <taxon>Actinomycetes</taxon>
        <taxon>Micrococcales</taxon>
        <taxon>Brevibacteriaceae</taxon>
        <taxon>Brevibacterium</taxon>
    </lineage>
</organism>